<proteinExistence type="predicted"/>
<dbReference type="PANTHER" id="PTHR30466">
    <property type="entry name" value="FLAVIN REDUCTASE"/>
    <property type="match status" value="1"/>
</dbReference>
<feature type="domain" description="Flavin reductase like" evidence="2">
    <location>
        <begin position="15"/>
        <end position="156"/>
    </location>
</feature>
<keyword evidence="1" id="KW-0560">Oxidoreductase</keyword>
<gene>
    <name evidence="3" type="ORF">GCM10022222_00920</name>
</gene>
<dbReference type="InterPro" id="IPR002563">
    <property type="entry name" value="Flavin_Rdtase-like_dom"/>
</dbReference>
<dbReference type="EMBL" id="BAAAZN010000001">
    <property type="protein sequence ID" value="GAA3522859.1"/>
    <property type="molecule type" value="Genomic_DNA"/>
</dbReference>
<dbReference type="Gene3D" id="2.30.110.10">
    <property type="entry name" value="Electron Transport, Fmn-binding Protein, Chain A"/>
    <property type="match status" value="1"/>
</dbReference>
<accession>A0ABP6UUK8</accession>
<dbReference type="Proteomes" id="UP001500689">
    <property type="component" value="Unassembled WGS sequence"/>
</dbReference>
<reference evidence="4" key="1">
    <citation type="journal article" date="2019" name="Int. J. Syst. Evol. Microbiol.">
        <title>The Global Catalogue of Microorganisms (GCM) 10K type strain sequencing project: providing services to taxonomists for standard genome sequencing and annotation.</title>
        <authorList>
            <consortium name="The Broad Institute Genomics Platform"/>
            <consortium name="The Broad Institute Genome Sequencing Center for Infectious Disease"/>
            <person name="Wu L."/>
            <person name="Ma J."/>
        </authorList>
    </citation>
    <scope>NUCLEOTIDE SEQUENCE [LARGE SCALE GENOMIC DNA]</scope>
    <source>
        <strain evidence="4">JCM 16898</strain>
    </source>
</reference>
<protein>
    <recommendedName>
        <fullName evidence="2">Flavin reductase like domain-containing protein</fullName>
    </recommendedName>
</protein>
<dbReference type="Pfam" id="PF01613">
    <property type="entry name" value="Flavin_Reduct"/>
    <property type="match status" value="1"/>
</dbReference>
<organism evidence="3 4">
    <name type="scientific">Amycolatopsis ultiminotia</name>
    <dbReference type="NCBI Taxonomy" id="543629"/>
    <lineage>
        <taxon>Bacteria</taxon>
        <taxon>Bacillati</taxon>
        <taxon>Actinomycetota</taxon>
        <taxon>Actinomycetes</taxon>
        <taxon>Pseudonocardiales</taxon>
        <taxon>Pseudonocardiaceae</taxon>
        <taxon>Amycolatopsis</taxon>
    </lineage>
</organism>
<dbReference type="InterPro" id="IPR050268">
    <property type="entry name" value="NADH-dep_flavin_reductase"/>
</dbReference>
<comment type="caution">
    <text evidence="3">The sequence shown here is derived from an EMBL/GenBank/DDBJ whole genome shotgun (WGS) entry which is preliminary data.</text>
</comment>
<dbReference type="PANTHER" id="PTHR30466:SF1">
    <property type="entry name" value="FMN REDUCTASE (NADH) RUTF"/>
    <property type="match status" value="1"/>
</dbReference>
<dbReference type="SUPFAM" id="SSF50475">
    <property type="entry name" value="FMN-binding split barrel"/>
    <property type="match status" value="1"/>
</dbReference>
<dbReference type="RefSeq" id="WP_344854187.1">
    <property type="nucleotide sequence ID" value="NZ_BAAAZN010000001.1"/>
</dbReference>
<dbReference type="InterPro" id="IPR012349">
    <property type="entry name" value="Split_barrel_FMN-bd"/>
</dbReference>
<evidence type="ECO:0000313" key="4">
    <source>
        <dbReference type="Proteomes" id="UP001500689"/>
    </source>
</evidence>
<keyword evidence="4" id="KW-1185">Reference proteome</keyword>
<evidence type="ECO:0000313" key="3">
    <source>
        <dbReference type="EMBL" id="GAA3522859.1"/>
    </source>
</evidence>
<dbReference type="SMART" id="SM00903">
    <property type="entry name" value="Flavin_Reduct"/>
    <property type="match status" value="1"/>
</dbReference>
<sequence>MTSLDEIQTSFREVMASVCTPVSVVTTMSTDHPHGTTVSAFTSLSLSPPMVLVSLDRGSDLLALVRETGTFGLNVLAADQAPLALAFAGKGDHKFQGVEWRSHNGVPRIEGAQGWMACRVARFIEGGDHLVILGDVVAADTASGPPLTYHARAFGTHAAHAEPVR</sequence>
<name>A0ABP6UUK8_9PSEU</name>
<evidence type="ECO:0000256" key="1">
    <source>
        <dbReference type="ARBA" id="ARBA00023002"/>
    </source>
</evidence>
<evidence type="ECO:0000259" key="2">
    <source>
        <dbReference type="SMART" id="SM00903"/>
    </source>
</evidence>